<feature type="compositionally biased region" description="Basic and acidic residues" evidence="1">
    <location>
        <begin position="893"/>
        <end position="903"/>
    </location>
</feature>
<evidence type="ECO:0000313" key="4">
    <source>
        <dbReference type="EnsemblMetazoa" id="PHUM498290-PA"/>
    </source>
</evidence>
<organism>
    <name type="scientific">Pediculus humanus subsp. corporis</name>
    <name type="common">Body louse</name>
    <dbReference type="NCBI Taxonomy" id="121224"/>
    <lineage>
        <taxon>Eukaryota</taxon>
        <taxon>Metazoa</taxon>
        <taxon>Ecdysozoa</taxon>
        <taxon>Arthropoda</taxon>
        <taxon>Hexapoda</taxon>
        <taxon>Insecta</taxon>
        <taxon>Pterygota</taxon>
        <taxon>Neoptera</taxon>
        <taxon>Paraneoptera</taxon>
        <taxon>Psocodea</taxon>
        <taxon>Troctomorpha</taxon>
        <taxon>Phthiraptera</taxon>
        <taxon>Anoplura</taxon>
        <taxon>Pediculidae</taxon>
        <taxon>Pediculus</taxon>
    </lineage>
</organism>
<dbReference type="Gene3D" id="3.10.20.90">
    <property type="entry name" value="Phosphatidylinositol 3-kinase Catalytic Subunit, Chain A, domain 1"/>
    <property type="match status" value="1"/>
</dbReference>
<protein>
    <submittedName>
        <fullName evidence="3 4">Cordon-bleu, putative</fullName>
    </submittedName>
</protein>
<gene>
    <name evidence="4" type="primary">8236221</name>
    <name evidence="3" type="ORF">Phum_PHUM498290</name>
</gene>
<reference evidence="3" key="1">
    <citation type="submission" date="2007-04" db="EMBL/GenBank/DDBJ databases">
        <title>Annotation of Pediculus humanus corporis strain USDA.</title>
        <authorList>
            <person name="Kirkness E."/>
            <person name="Hannick L."/>
            <person name="Hass B."/>
            <person name="Bruggner R."/>
            <person name="Lawson D."/>
            <person name="Bidwell S."/>
            <person name="Joardar V."/>
            <person name="Caler E."/>
            <person name="Walenz B."/>
            <person name="Inman J."/>
            <person name="Schobel S."/>
            <person name="Galinsky K."/>
            <person name="Amedeo P."/>
            <person name="Strausberg R."/>
        </authorList>
    </citation>
    <scope>NUCLEOTIDE SEQUENCE</scope>
    <source>
        <strain evidence="3">USDA</strain>
    </source>
</reference>
<dbReference type="STRING" id="121224.E0VXC6"/>
<name>E0VXC6_PEDHC</name>
<feature type="region of interest" description="Disordered" evidence="1">
    <location>
        <begin position="214"/>
        <end position="399"/>
    </location>
</feature>
<dbReference type="GO" id="GO:0003785">
    <property type="term" value="F:actin monomer binding"/>
    <property type="evidence" value="ECO:0007669"/>
    <property type="project" value="InterPro"/>
</dbReference>
<feature type="compositionally biased region" description="Polar residues" evidence="1">
    <location>
        <begin position="313"/>
        <end position="326"/>
    </location>
</feature>
<feature type="compositionally biased region" description="Basic and acidic residues" evidence="1">
    <location>
        <begin position="721"/>
        <end position="779"/>
    </location>
</feature>
<dbReference type="PROSITE" id="PS50898">
    <property type="entry name" value="RBD"/>
    <property type="match status" value="1"/>
</dbReference>
<dbReference type="GO" id="GO:0007165">
    <property type="term" value="P:signal transduction"/>
    <property type="evidence" value="ECO:0007669"/>
    <property type="project" value="InterPro"/>
</dbReference>
<evidence type="ECO:0000256" key="1">
    <source>
        <dbReference type="SAM" id="MobiDB-lite"/>
    </source>
</evidence>
<dbReference type="EMBL" id="AAZO01006041">
    <property type="status" value="NOT_ANNOTATED_CDS"/>
    <property type="molecule type" value="Genomic_DNA"/>
</dbReference>
<dbReference type="EnsemblMetazoa" id="PHUM498290-RA">
    <property type="protein sequence ID" value="PHUM498290-PA"/>
    <property type="gene ID" value="PHUM498290"/>
</dbReference>
<dbReference type="InterPro" id="IPR003116">
    <property type="entry name" value="RBD_dom"/>
</dbReference>
<dbReference type="Pfam" id="PF09469">
    <property type="entry name" value="Cobl"/>
    <property type="match status" value="1"/>
</dbReference>
<feature type="region of interest" description="Disordered" evidence="1">
    <location>
        <begin position="1141"/>
        <end position="1163"/>
    </location>
</feature>
<dbReference type="HOGENOM" id="CLU_268461_0_0_1"/>
<dbReference type="RefSeq" id="XP_002430770.1">
    <property type="nucleotide sequence ID" value="XM_002430725.1"/>
</dbReference>
<dbReference type="AlphaFoldDB" id="E0VXC6"/>
<feature type="region of interest" description="Disordered" evidence="1">
    <location>
        <begin position="416"/>
        <end position="448"/>
    </location>
</feature>
<dbReference type="KEGG" id="phu:Phum_PHUM498290"/>
<dbReference type="CTD" id="8236221"/>
<dbReference type="OMA" id="ENTRREP"/>
<feature type="compositionally biased region" description="Polar residues" evidence="1">
    <location>
        <begin position="335"/>
        <end position="347"/>
    </location>
</feature>
<feature type="compositionally biased region" description="Low complexity" evidence="1">
    <location>
        <begin position="996"/>
        <end position="1005"/>
    </location>
</feature>
<evidence type="ECO:0000259" key="2">
    <source>
        <dbReference type="PROSITE" id="PS50898"/>
    </source>
</evidence>
<sequence>MSLPVTEDTPPDMLAGSMDLNVVLPKGQTVKMSVQRGTPMMDLLVQVTTAHCLSPGDYSLQAMGDKGVLPFKPNTPIGALDTFTVKIVEKKSQNRGRAPQVPQNFLNTFRLQVHLPRSQLFVLRVTPDVTLSEIMTHICTEKNLNLDKYEFRNPAKLDEVLELDKALGDYKLQELSLMSKGNRTVTNFMSSADVIKLKSSKHRQNVCVVCDSSLSSGSFGSRSGSPVPVNKVTMAPQPPIRKKRRPAPKPPRYAEKEEMNTGSVLISHSRESSDSSGYHEASVLSESPTHGGPDSRMEEGESPPDTLPRRSKLPSSQSFTNLTTIQPAPKGRLINSVSNTSLNSNGYSRKKRAPPPPPPPQQQQQQTTNVEKIKSSTLPITMSEEWRKSSSGAKVDEDSNAKVQNPIEITSRVVNETKANRKEEEEDVPSTVDGYEENGGTNENLDQSADHDSINWEYQLPPPPTDFRDSNSPNCTEFGTITIRPEVFEEGMNRYDGNENVGVKKSDAVDVAKGKNAFSSSSSQMMKESTMREELFESSDRDRKLSQNKSEVMNELTNILNGNRKQKERSLSVNNLYITEPPESGESKRDRKPLNYSRNNKNLEKSCSLECIQNSHQMDNRRYIEKSEEIFRKPIAPVQKKKMARRSASSLGVNTLMTSKRPNTIEYGHNADAWSEDPSINVLKQQFLEFLKEKKLMNSDLKMKSLDVIRNILPEFAGNKSNDEQCDVTKEEGRNENAKGGANDDRENTRREPTKPETVDGDYSKVKNVMKTEKDGNDSEDVVLRKNSEKVVRNNETFVKRESLVKLPTDKKQDLSKRYSYQGPPSINFATWGERPKTTTRIIIKDEDYVTQENINKNKMEEKTTVSTITGAGQGTVTVTGTTTGKQTNNNKNNDETGNKPKEVSKKTQIVIKKPGVLSHYEMFSALPKKKEINSLKLIFMEEEEKKKLNQSESKELINNRVAPVVCGMELKKEFKEVGVGVGNKFSESIRPIPPSLQSQPASLPVASDMPTQSKHSVSVYINGHNNNGQTDAAVEKTKSETNFLKQKNSGNYMIPKRNPTLMPVVKGFRPLNETTTTTSQTTLQTTTTTTTTSIVNSFNNNKVNINIERKNYCKEISNDVTPSAMTSSTLQRRSNNLKNQINGNVVPLPPPSPYSTSSTTSTTATPIINKIKLKSTSTTSSFVTVKSSVSINRDDSRSRLLDEIRNFGGFAKENKLKPLNYV</sequence>
<dbReference type="InterPro" id="IPR039895">
    <property type="entry name" value="COBL-like"/>
</dbReference>
<dbReference type="EMBL" id="DS235830">
    <property type="protein sequence ID" value="EEB18032.1"/>
    <property type="molecule type" value="Genomic_DNA"/>
</dbReference>
<feature type="region of interest" description="Disordered" evidence="1">
    <location>
        <begin position="877"/>
        <end position="903"/>
    </location>
</feature>
<feature type="compositionally biased region" description="Low complexity" evidence="1">
    <location>
        <begin position="214"/>
        <end position="225"/>
    </location>
</feature>
<dbReference type="OrthoDB" id="8882621at2759"/>
<feature type="compositionally biased region" description="Polar residues" evidence="1">
    <location>
        <begin position="367"/>
        <end position="380"/>
    </location>
</feature>
<feature type="region of interest" description="Disordered" evidence="1">
    <location>
        <begin position="991"/>
        <end position="1010"/>
    </location>
</feature>
<feature type="compositionally biased region" description="Basic and acidic residues" evidence="1">
    <location>
        <begin position="384"/>
        <end position="399"/>
    </location>
</feature>
<feature type="region of interest" description="Disordered" evidence="1">
    <location>
        <begin position="719"/>
        <end position="779"/>
    </location>
</feature>
<evidence type="ECO:0000313" key="5">
    <source>
        <dbReference type="Proteomes" id="UP000009046"/>
    </source>
</evidence>
<feature type="compositionally biased region" description="Low complexity" evidence="1">
    <location>
        <begin position="877"/>
        <end position="892"/>
    </location>
</feature>
<dbReference type="eggNOG" id="KOG3751">
    <property type="taxonomic scope" value="Eukaryota"/>
</dbReference>
<feature type="region of interest" description="Disordered" evidence="1">
    <location>
        <begin position="563"/>
        <end position="599"/>
    </location>
</feature>
<dbReference type="GeneID" id="8236221"/>
<dbReference type="InterPro" id="IPR019025">
    <property type="entry name" value="Cordon-bleu_ubiquitin_domain"/>
</dbReference>
<dbReference type="PANTHER" id="PTHR21557">
    <property type="entry name" value="CORDON-BLEU"/>
    <property type="match status" value="1"/>
</dbReference>
<feature type="region of interest" description="Disordered" evidence="1">
    <location>
        <begin position="517"/>
        <end position="549"/>
    </location>
</feature>
<dbReference type="VEuPathDB" id="VectorBase:PHUM498290"/>
<dbReference type="Proteomes" id="UP000009046">
    <property type="component" value="Unassembled WGS sequence"/>
</dbReference>
<accession>E0VXC6</accession>
<keyword evidence="5" id="KW-1185">Reference proteome</keyword>
<reference evidence="3" key="2">
    <citation type="submission" date="2007-04" db="EMBL/GenBank/DDBJ databases">
        <title>The genome of the human body louse.</title>
        <authorList>
            <consortium name="The Human Body Louse Genome Consortium"/>
            <person name="Kirkness E."/>
            <person name="Walenz B."/>
            <person name="Hass B."/>
            <person name="Bruggner R."/>
            <person name="Strausberg R."/>
        </authorList>
    </citation>
    <scope>NUCLEOTIDE SEQUENCE</scope>
    <source>
        <strain evidence="3">USDA</strain>
    </source>
</reference>
<dbReference type="PANTHER" id="PTHR21557:SF2">
    <property type="entry name" value="CORDON-BLEU PROTEIN-LIKE 1"/>
    <property type="match status" value="1"/>
</dbReference>
<evidence type="ECO:0000313" key="3">
    <source>
        <dbReference type="EMBL" id="EEB18032.1"/>
    </source>
</evidence>
<feature type="compositionally biased region" description="Basic and acidic residues" evidence="1">
    <location>
        <begin position="529"/>
        <end position="545"/>
    </location>
</feature>
<proteinExistence type="predicted"/>
<dbReference type="InParanoid" id="E0VXC6"/>
<reference evidence="4" key="3">
    <citation type="submission" date="2020-05" db="UniProtKB">
        <authorList>
            <consortium name="EnsemblMetazoa"/>
        </authorList>
    </citation>
    <scope>IDENTIFICATION</scope>
    <source>
        <strain evidence="4">USDA</strain>
    </source>
</reference>
<feature type="domain" description="RBD" evidence="2">
    <location>
        <begin position="109"/>
        <end position="180"/>
    </location>
</feature>